<comment type="subcellular location">
    <subcellularLocation>
        <location evidence="6">Cell membrane</location>
        <topology evidence="6">Multi-pass membrane protein</topology>
    </subcellularLocation>
    <subcellularLocation>
        <location evidence="1">Membrane</location>
        <topology evidence="1">Multi-pass membrane protein</topology>
    </subcellularLocation>
</comment>
<evidence type="ECO:0000313" key="8">
    <source>
        <dbReference type="Proteomes" id="UP000053718"/>
    </source>
</evidence>
<organism evidence="7 8">
    <name type="scientific">Pseudidiomarina atlantica</name>
    <dbReference type="NCBI Taxonomy" id="1517416"/>
    <lineage>
        <taxon>Bacteria</taxon>
        <taxon>Pseudomonadati</taxon>
        <taxon>Pseudomonadota</taxon>
        <taxon>Gammaproteobacteria</taxon>
        <taxon>Alteromonadales</taxon>
        <taxon>Idiomarinaceae</taxon>
        <taxon>Pseudidiomarina</taxon>
    </lineage>
</organism>
<evidence type="ECO:0000256" key="3">
    <source>
        <dbReference type="ARBA" id="ARBA00022692"/>
    </source>
</evidence>
<dbReference type="InterPro" id="IPR002781">
    <property type="entry name" value="TM_pro_TauE-like"/>
</dbReference>
<sequence length="250" mass="26223">MIGAILGAILIGISLGVFGSGGSILTVPVLLYLADMPGNMAIASSLLIVAFISLFGGFIAARKKIVSWRHVWLFGIPGMLGAYLGAWAGSAIDPRIQLLVFVILMAIAAFMMWRKPAAKGNSVQEIKLARIIFDGLIVGAVTGFVGVGGGFLIVPALVLLGGVPMFLAIGTSLMIIALKSFVGFAKYFTALTEQGYSFDWATIAIVTVAGIVGSFAGAWISARLPRDKLQKGFAIFLIIMAVVVLTQSVL</sequence>
<feature type="transmembrane region" description="Helical" evidence="6">
    <location>
        <begin position="40"/>
        <end position="59"/>
    </location>
</feature>
<dbReference type="PANTHER" id="PTHR43701">
    <property type="entry name" value="MEMBRANE TRANSPORTER PROTEIN MJ0441-RELATED"/>
    <property type="match status" value="1"/>
</dbReference>
<keyword evidence="8" id="KW-1185">Reference proteome</keyword>
<dbReference type="RefSeq" id="WP_034731989.1">
    <property type="nucleotide sequence ID" value="NZ_JPIN01000006.1"/>
</dbReference>
<comment type="caution">
    <text evidence="7">The sequence shown here is derived from an EMBL/GenBank/DDBJ whole genome shotgun (WGS) entry which is preliminary data.</text>
</comment>
<gene>
    <name evidence="7" type="ORF">IDAT_06280</name>
</gene>
<keyword evidence="3 6" id="KW-0812">Transmembrane</keyword>
<keyword evidence="6" id="KW-1003">Cell membrane</keyword>
<proteinExistence type="inferred from homology"/>
<keyword evidence="5 6" id="KW-0472">Membrane</keyword>
<dbReference type="Proteomes" id="UP000053718">
    <property type="component" value="Unassembled WGS sequence"/>
</dbReference>
<dbReference type="InterPro" id="IPR051598">
    <property type="entry name" value="TSUP/Inactive_protease-like"/>
</dbReference>
<feature type="transmembrane region" description="Helical" evidence="6">
    <location>
        <begin position="71"/>
        <end position="90"/>
    </location>
</feature>
<accession>A0A094INV9</accession>
<dbReference type="eggNOG" id="COG0730">
    <property type="taxonomic scope" value="Bacteria"/>
</dbReference>
<evidence type="ECO:0000256" key="1">
    <source>
        <dbReference type="ARBA" id="ARBA00004141"/>
    </source>
</evidence>
<evidence type="ECO:0000313" key="7">
    <source>
        <dbReference type="EMBL" id="KFZ28807.1"/>
    </source>
</evidence>
<feature type="transmembrane region" description="Helical" evidence="6">
    <location>
        <begin position="135"/>
        <end position="160"/>
    </location>
</feature>
<evidence type="ECO:0000256" key="2">
    <source>
        <dbReference type="ARBA" id="ARBA00009142"/>
    </source>
</evidence>
<comment type="similarity">
    <text evidence="2 6">Belongs to the 4-toluene sulfonate uptake permease (TSUP) (TC 2.A.102) family.</text>
</comment>
<protein>
    <recommendedName>
        <fullName evidence="6">Probable membrane transporter protein</fullName>
    </recommendedName>
</protein>
<evidence type="ECO:0000256" key="6">
    <source>
        <dbReference type="RuleBase" id="RU363041"/>
    </source>
</evidence>
<dbReference type="EMBL" id="JPIN01000006">
    <property type="protein sequence ID" value="KFZ28807.1"/>
    <property type="molecule type" value="Genomic_DNA"/>
</dbReference>
<dbReference type="STRING" id="1517416.IDAT_06280"/>
<dbReference type="AlphaFoldDB" id="A0A094INV9"/>
<dbReference type="Pfam" id="PF01925">
    <property type="entry name" value="TauE"/>
    <property type="match status" value="1"/>
</dbReference>
<feature type="transmembrane region" description="Helical" evidence="6">
    <location>
        <begin position="96"/>
        <end position="114"/>
    </location>
</feature>
<keyword evidence="4 6" id="KW-1133">Transmembrane helix</keyword>
<feature type="transmembrane region" description="Helical" evidence="6">
    <location>
        <begin position="200"/>
        <end position="220"/>
    </location>
</feature>
<evidence type="ECO:0000256" key="5">
    <source>
        <dbReference type="ARBA" id="ARBA00023136"/>
    </source>
</evidence>
<evidence type="ECO:0000256" key="4">
    <source>
        <dbReference type="ARBA" id="ARBA00022989"/>
    </source>
</evidence>
<feature type="transmembrane region" description="Helical" evidence="6">
    <location>
        <begin position="166"/>
        <end position="188"/>
    </location>
</feature>
<feature type="transmembrane region" description="Helical" evidence="6">
    <location>
        <begin position="232"/>
        <end position="249"/>
    </location>
</feature>
<reference evidence="7 8" key="1">
    <citation type="submission" date="2014-06" db="EMBL/GenBank/DDBJ databases">
        <title>Draft genome sequence of Idiomarina sp. MCCC 1A10513.</title>
        <authorList>
            <person name="Du J."/>
            <person name="Lai Q."/>
            <person name="Shao Z."/>
        </authorList>
    </citation>
    <scope>NUCLEOTIDE SEQUENCE [LARGE SCALE GENOMIC DNA]</scope>
    <source>
        <strain evidence="7 8">MCCC 1A10513</strain>
    </source>
</reference>
<dbReference type="PANTHER" id="PTHR43701:SF2">
    <property type="entry name" value="MEMBRANE TRANSPORTER PROTEIN YJNA-RELATED"/>
    <property type="match status" value="1"/>
</dbReference>
<feature type="transmembrane region" description="Helical" evidence="6">
    <location>
        <begin position="7"/>
        <end position="34"/>
    </location>
</feature>
<dbReference type="GO" id="GO:0005886">
    <property type="term" value="C:plasma membrane"/>
    <property type="evidence" value="ECO:0007669"/>
    <property type="project" value="UniProtKB-SubCell"/>
</dbReference>
<name>A0A094INV9_9GAMM</name>